<evidence type="ECO:0000256" key="2">
    <source>
        <dbReference type="ARBA" id="ARBA00023002"/>
    </source>
</evidence>
<dbReference type="SMART" id="SM01008">
    <property type="entry name" value="Ald_Xan_dh_C"/>
    <property type="match status" value="1"/>
</dbReference>
<dbReference type="PANTHER" id="PTHR11908:SF132">
    <property type="entry name" value="ALDEHYDE OXIDASE 1-RELATED"/>
    <property type="match status" value="1"/>
</dbReference>
<dbReference type="Proteomes" id="UP001500503">
    <property type="component" value="Unassembled WGS sequence"/>
</dbReference>
<reference evidence="5" key="1">
    <citation type="journal article" date="2019" name="Int. J. Syst. Evol. Microbiol.">
        <title>The Global Catalogue of Microorganisms (GCM) 10K type strain sequencing project: providing services to taxonomists for standard genome sequencing and annotation.</title>
        <authorList>
            <consortium name="The Broad Institute Genomics Platform"/>
            <consortium name="The Broad Institute Genome Sequencing Center for Infectious Disease"/>
            <person name="Wu L."/>
            <person name="Ma J."/>
        </authorList>
    </citation>
    <scope>NUCLEOTIDE SEQUENCE [LARGE SCALE GENOMIC DNA]</scope>
    <source>
        <strain evidence="5">JCM 17933</strain>
    </source>
</reference>
<dbReference type="Pfam" id="PF02738">
    <property type="entry name" value="MoCoBD_1"/>
    <property type="match status" value="1"/>
</dbReference>
<sequence>MSGYVGTSVPRREDRRFLTGRGRYVADLVDVATLHAALVRSTQASASIRVDATAARELPGVHLVLTGTDLDGVLGPIEPLHRPHPVFAEAFGFRWTPRPIDTLAVDRVRYVGEPVAVVVADSRALAEDAIELVTVEYEPGRPVTSIEQALAPDAPRVHPDVSGNVAATLATSFGDVEAARERAAVVVRETYRMGRHGGVPIECRGVLAQWDPLEGRVHVRTSTQVPHVVRDAICAATGWPRWSVRVTVPDVGGGFGPKANVYPEEILVPYLARRLGRSVAWIEDRSEHFVATAQARDQVLTAELAVDADGSLLALSVDFAADLGAGSLWVAGIVANTAIHLLGPYRLPAYRVTGKAVYTNKTTVAQYRGAGRPEACFALERSLDAAADRLGIGREEIRRRNLLGAADLPYARPLPYRDGVAITYDGGDYRKCLDACLELLPREAVAEAAARHPELAVGHGVGCYMEATGRGPRESARVRLLSDGRVELSTGAASAGQSHETTLPQAAADALGVSLDRIVWHPSDTDRLAVGVGTFASRTAVVAGNAVREVCVRMRERAVVLAAKMLGRDTADLSSGPEGFTAVSGETLTWEQLAGALALDGRLADEGDLDISGVYEPSTVTWTMGAHAAIVGVEPATGLVRVLRYAVAHEGGVEINPAVVEGQIRGGVAQGIGGALLESFPYGPDGQPLTATFAEYLLPGTLDVPTVDVAAMHTDATLNPLGVKGVGESGTIAVYATLASAVEDAVPSRRTRLTATPLRPADVHAMCGEDTR</sequence>
<protein>
    <submittedName>
        <fullName evidence="4">Xanthine dehydrogenase family protein molybdopterin-binding subunit</fullName>
    </submittedName>
</protein>
<comment type="caution">
    <text evidence="4">The sequence shown here is derived from an EMBL/GenBank/DDBJ whole genome shotgun (WGS) entry which is preliminary data.</text>
</comment>
<organism evidence="4 5">
    <name type="scientific">Actinoallomurus oryzae</name>
    <dbReference type="NCBI Taxonomy" id="502180"/>
    <lineage>
        <taxon>Bacteria</taxon>
        <taxon>Bacillati</taxon>
        <taxon>Actinomycetota</taxon>
        <taxon>Actinomycetes</taxon>
        <taxon>Streptosporangiales</taxon>
        <taxon>Thermomonosporaceae</taxon>
        <taxon>Actinoallomurus</taxon>
    </lineage>
</organism>
<dbReference type="InterPro" id="IPR000674">
    <property type="entry name" value="Ald_Oxase/Xan_DH_a/b"/>
</dbReference>
<dbReference type="SUPFAM" id="SSF54665">
    <property type="entry name" value="CO dehydrogenase molybdoprotein N-domain-like"/>
    <property type="match status" value="1"/>
</dbReference>
<dbReference type="SUPFAM" id="SSF56003">
    <property type="entry name" value="Molybdenum cofactor-binding domain"/>
    <property type="match status" value="1"/>
</dbReference>
<proteinExistence type="predicted"/>
<gene>
    <name evidence="4" type="ORF">GCM10023191_029220</name>
</gene>
<dbReference type="Gene3D" id="3.30.365.10">
    <property type="entry name" value="Aldehyde oxidase/xanthine dehydrogenase, molybdopterin binding domain"/>
    <property type="match status" value="4"/>
</dbReference>
<dbReference type="InterPro" id="IPR016208">
    <property type="entry name" value="Ald_Oxase/xanthine_DH-like"/>
</dbReference>
<keyword evidence="5" id="KW-1185">Reference proteome</keyword>
<keyword evidence="1" id="KW-0500">Molybdenum</keyword>
<dbReference type="InterPro" id="IPR008274">
    <property type="entry name" value="AldOxase/xan_DH_MoCoBD1"/>
</dbReference>
<evidence type="ECO:0000313" key="5">
    <source>
        <dbReference type="Proteomes" id="UP001500503"/>
    </source>
</evidence>
<evidence type="ECO:0000259" key="3">
    <source>
        <dbReference type="SMART" id="SM01008"/>
    </source>
</evidence>
<evidence type="ECO:0000256" key="1">
    <source>
        <dbReference type="ARBA" id="ARBA00022505"/>
    </source>
</evidence>
<dbReference type="InterPro" id="IPR037165">
    <property type="entry name" value="AldOxase/xan_DH_Mopterin-bd_sf"/>
</dbReference>
<dbReference type="Gene3D" id="3.90.1170.50">
    <property type="entry name" value="Aldehyde oxidase/xanthine dehydrogenase, a/b hammerhead"/>
    <property type="match status" value="1"/>
</dbReference>
<keyword evidence="2" id="KW-0560">Oxidoreductase</keyword>
<name>A0ABP8PVS4_9ACTN</name>
<dbReference type="PANTHER" id="PTHR11908">
    <property type="entry name" value="XANTHINE DEHYDROGENASE"/>
    <property type="match status" value="1"/>
</dbReference>
<dbReference type="Pfam" id="PF01315">
    <property type="entry name" value="Ald_Xan_dh_C"/>
    <property type="match status" value="1"/>
</dbReference>
<evidence type="ECO:0000313" key="4">
    <source>
        <dbReference type="EMBL" id="GAA4492785.1"/>
    </source>
</evidence>
<dbReference type="EMBL" id="BAABHF010000019">
    <property type="protein sequence ID" value="GAA4492785.1"/>
    <property type="molecule type" value="Genomic_DNA"/>
</dbReference>
<feature type="domain" description="Aldehyde oxidase/xanthine dehydrogenase a/b hammerhead" evidence="3">
    <location>
        <begin position="19"/>
        <end position="141"/>
    </location>
</feature>
<dbReference type="InterPro" id="IPR036856">
    <property type="entry name" value="Ald_Oxase/Xan_DH_a/b_sf"/>
</dbReference>
<dbReference type="InterPro" id="IPR046867">
    <property type="entry name" value="AldOxase/xan_DH_MoCoBD2"/>
</dbReference>
<accession>A0ABP8PVS4</accession>
<dbReference type="Pfam" id="PF20256">
    <property type="entry name" value="MoCoBD_2"/>
    <property type="match status" value="1"/>
</dbReference>